<accession>A0A0P6Y360</accession>
<gene>
    <name evidence="1" type="ORF">ADN00_11990</name>
</gene>
<dbReference type="InterPro" id="IPR007833">
    <property type="entry name" value="Capsule_polysaccharide_synth"/>
</dbReference>
<proteinExistence type="predicted"/>
<sequence>MEAHSVINRIRNKARRVWLRREMTNSLRARARAVAEARPAPHDPRPVVVFNASTRLGGLSLNAAFSLISSWGLQMAGARVIHFACNAGMSRCVLGTNKDNPAQLPPCKECVAQSMANTTAAEARWFEWATDAALENAMSGLSVDALAELKFQGLGLGELTLPTLRWVLRRHHLADDDSTRFLFRSFIASAWNVAQNFSRLLEEENPRAVLVFNGQFFPEAVARKLAVDRGIKVVAHEVGLQPYTGFFTTGEATAYPIDIPSNFALSASQAQRLDAYLAQRFQGNFSMAGVRFWPEMMKLDPHLVEKAQQFRQVVPVFTNVIFDTSQSHANVVFEDMFTWLDRVLEIASQHPETLFVIRAHPDEARPGKESRESVAEWARKNHLETLKNVWFVDASEYLSSYELIDRAKFVMVYNSTIGLEASLMGAAVLCAGKARFTQLETVFFPQSRPAFDQAAEEFLMAETIEVPAHFRENARRFLYYQLFKTSLPFDAFIEEDGIWPGYVRLKPFSPADLSVEHSETMKTIVNGILGDGNLLLGED</sequence>
<dbReference type="Proteomes" id="UP000050417">
    <property type="component" value="Unassembled WGS sequence"/>
</dbReference>
<dbReference type="EMBL" id="LGCL01000026">
    <property type="protein sequence ID" value="KPL76062.1"/>
    <property type="molecule type" value="Genomic_DNA"/>
</dbReference>
<dbReference type="GO" id="GO:0000271">
    <property type="term" value="P:polysaccharide biosynthetic process"/>
    <property type="evidence" value="ECO:0007669"/>
    <property type="project" value="InterPro"/>
</dbReference>
<dbReference type="STRING" id="1134406.ADN00_11990"/>
<organism evidence="1 2">
    <name type="scientific">Ornatilinea apprima</name>
    <dbReference type="NCBI Taxonomy" id="1134406"/>
    <lineage>
        <taxon>Bacteria</taxon>
        <taxon>Bacillati</taxon>
        <taxon>Chloroflexota</taxon>
        <taxon>Anaerolineae</taxon>
        <taxon>Anaerolineales</taxon>
        <taxon>Anaerolineaceae</taxon>
        <taxon>Ornatilinea</taxon>
    </lineage>
</organism>
<reference evidence="1 2" key="1">
    <citation type="submission" date="2015-07" db="EMBL/GenBank/DDBJ databases">
        <title>Genome sequence of Ornatilinea apprima DSM 23815.</title>
        <authorList>
            <person name="Hemp J."/>
            <person name="Ward L.M."/>
            <person name="Pace L.A."/>
            <person name="Fischer W.W."/>
        </authorList>
    </citation>
    <scope>NUCLEOTIDE SEQUENCE [LARGE SCALE GENOMIC DNA]</scope>
    <source>
        <strain evidence="1 2">P3M-1</strain>
    </source>
</reference>
<dbReference type="SUPFAM" id="SSF53756">
    <property type="entry name" value="UDP-Glycosyltransferase/glycogen phosphorylase"/>
    <property type="match status" value="1"/>
</dbReference>
<comment type="caution">
    <text evidence="1">The sequence shown here is derived from an EMBL/GenBank/DDBJ whole genome shotgun (WGS) entry which is preliminary data.</text>
</comment>
<keyword evidence="2" id="KW-1185">Reference proteome</keyword>
<dbReference type="Pfam" id="PF05159">
    <property type="entry name" value="Capsule_synth"/>
    <property type="match status" value="1"/>
</dbReference>
<evidence type="ECO:0000313" key="1">
    <source>
        <dbReference type="EMBL" id="KPL76062.1"/>
    </source>
</evidence>
<name>A0A0P6Y360_9CHLR</name>
<evidence type="ECO:0008006" key="3">
    <source>
        <dbReference type="Google" id="ProtNLM"/>
    </source>
</evidence>
<dbReference type="GO" id="GO:0015774">
    <property type="term" value="P:polysaccharide transport"/>
    <property type="evidence" value="ECO:0007669"/>
    <property type="project" value="InterPro"/>
</dbReference>
<evidence type="ECO:0000313" key="2">
    <source>
        <dbReference type="Proteomes" id="UP000050417"/>
    </source>
</evidence>
<protein>
    <recommendedName>
        <fullName evidence="3">Capsule biosynthesis protein</fullName>
    </recommendedName>
</protein>
<dbReference type="AlphaFoldDB" id="A0A0P6Y360"/>